<dbReference type="KEGG" id="dfa:DFA_10169"/>
<evidence type="ECO:0000313" key="2">
    <source>
        <dbReference type="Proteomes" id="UP000007797"/>
    </source>
</evidence>
<dbReference type="RefSeq" id="XP_004352055.1">
    <property type="nucleotide sequence ID" value="XM_004352003.1"/>
</dbReference>
<sequence length="113" mass="13128">MHVEVLWLDVIEKLHKPIGDQSTFGKEIVYVSIIANLEYASVVSIKFESYTEYCDLNRRNRSSCKKPSTLIFVLPSSKAFSVHWATNKNTNRQGSILCTRRRCFRKVPYKQVN</sequence>
<organism evidence="1 2">
    <name type="scientific">Cavenderia fasciculata</name>
    <name type="common">Slime mold</name>
    <name type="synonym">Dictyostelium fasciculatum</name>
    <dbReference type="NCBI Taxonomy" id="261658"/>
    <lineage>
        <taxon>Eukaryota</taxon>
        <taxon>Amoebozoa</taxon>
        <taxon>Evosea</taxon>
        <taxon>Eumycetozoa</taxon>
        <taxon>Dictyostelia</taxon>
        <taxon>Acytosteliales</taxon>
        <taxon>Cavenderiaceae</taxon>
        <taxon>Cavenderia</taxon>
    </lineage>
</organism>
<name>F4Q9G6_CACFS</name>
<gene>
    <name evidence="1" type="ORF">DFA_10169</name>
</gene>
<protein>
    <submittedName>
        <fullName evidence="1">Uncharacterized protein</fullName>
    </submittedName>
</protein>
<evidence type="ECO:0000313" key="1">
    <source>
        <dbReference type="EMBL" id="EGG15335.1"/>
    </source>
</evidence>
<keyword evidence="2" id="KW-1185">Reference proteome</keyword>
<proteinExistence type="predicted"/>
<reference evidence="2" key="1">
    <citation type="journal article" date="2011" name="Genome Res.">
        <title>Phylogeny-wide analysis of social amoeba genomes highlights ancient origins for complex intercellular communication.</title>
        <authorList>
            <person name="Heidel A.J."/>
            <person name="Lawal H.M."/>
            <person name="Felder M."/>
            <person name="Schilde C."/>
            <person name="Helps N.R."/>
            <person name="Tunggal B."/>
            <person name="Rivero F."/>
            <person name="John U."/>
            <person name="Schleicher M."/>
            <person name="Eichinger L."/>
            <person name="Platzer M."/>
            <person name="Noegel A.A."/>
            <person name="Schaap P."/>
            <person name="Gloeckner G."/>
        </authorList>
    </citation>
    <scope>NUCLEOTIDE SEQUENCE [LARGE SCALE GENOMIC DNA]</scope>
    <source>
        <strain evidence="2">SH3</strain>
    </source>
</reference>
<accession>F4Q9G6</accession>
<dbReference type="GeneID" id="14867714"/>
<dbReference type="AlphaFoldDB" id="F4Q9G6"/>
<dbReference type="Proteomes" id="UP000007797">
    <property type="component" value="Unassembled WGS sequence"/>
</dbReference>
<dbReference type="EMBL" id="GL883026">
    <property type="protein sequence ID" value="EGG15335.1"/>
    <property type="molecule type" value="Genomic_DNA"/>
</dbReference>